<protein>
    <submittedName>
        <fullName evidence="1">50S ribosomal protein L18</fullName>
    </submittedName>
</protein>
<organism evidence="1">
    <name type="scientific">Laminaria solidungula</name>
    <dbReference type="NCBI Taxonomy" id="309363"/>
    <lineage>
        <taxon>Eukaryota</taxon>
        <taxon>Sar</taxon>
        <taxon>Stramenopiles</taxon>
        <taxon>Ochrophyta</taxon>
        <taxon>PX clade</taxon>
        <taxon>Phaeophyceae</taxon>
        <taxon>Laminariales</taxon>
        <taxon>Laminariaceae</taxon>
        <taxon>Laminaria</taxon>
    </lineage>
</organism>
<dbReference type="GeneID" id="41795812"/>
<dbReference type="GO" id="GO:0005840">
    <property type="term" value="C:ribosome"/>
    <property type="evidence" value="ECO:0007669"/>
    <property type="project" value="UniProtKB-KW"/>
</dbReference>
<evidence type="ECO:0000313" key="1">
    <source>
        <dbReference type="EMBL" id="QEG58210.1"/>
    </source>
</evidence>
<keyword evidence="1" id="KW-0150">Chloroplast</keyword>
<keyword evidence="1" id="KW-0689">Ribosomal protein</keyword>
<gene>
    <name evidence="1" type="primary">rpl18</name>
</gene>
<dbReference type="EMBL" id="MH784528">
    <property type="protein sequence ID" value="QEG58210.1"/>
    <property type="molecule type" value="Genomic_DNA"/>
</dbReference>
<keyword evidence="1" id="KW-0687">Ribonucleoprotein</keyword>
<reference evidence="1" key="1">
    <citation type="journal article" date="2019" name="Ecol. Evol.">
        <title>Loss of a chloroplast encoded function could influence species range in kelp.</title>
        <authorList>
            <person name="Rana S."/>
            <person name="Valentin K."/>
            <person name="Bartsch I."/>
            <person name="Gloeckner G."/>
        </authorList>
    </citation>
    <scope>NUCLEOTIDE SEQUENCE</scope>
</reference>
<dbReference type="AlphaFoldDB" id="A0A5B9RGI1"/>
<proteinExistence type="predicted"/>
<name>A0A5B9RGI1_9PHAE</name>
<sequence length="40" mass="4769">MGKREKKIIKGNNLKPRLAFFVQINIFMLKLLMIPVQRQL</sequence>
<keyword evidence="1" id="KW-0934">Plastid</keyword>
<dbReference type="RefSeq" id="YP_009691455.1">
    <property type="nucleotide sequence ID" value="NC_044690.1"/>
</dbReference>
<accession>A0A5B9RGI1</accession>
<geneLocation type="chloroplast" evidence="1"/>